<dbReference type="Pfam" id="PF01040">
    <property type="entry name" value="UbiA"/>
    <property type="match status" value="1"/>
</dbReference>
<gene>
    <name evidence="8 10" type="primary">menA</name>
    <name evidence="10" type="ORF">CMASS_01415</name>
</gene>
<feature type="transmembrane region" description="Helical" evidence="8">
    <location>
        <begin position="227"/>
        <end position="244"/>
    </location>
</feature>
<dbReference type="InterPro" id="IPR004657">
    <property type="entry name" value="MenA"/>
</dbReference>
<dbReference type="PANTHER" id="PTHR13929:SF0">
    <property type="entry name" value="UBIA PRENYLTRANSFERASE DOMAIN-CONTAINING PROTEIN 1"/>
    <property type="match status" value="1"/>
</dbReference>
<dbReference type="InterPro" id="IPR000537">
    <property type="entry name" value="UbiA_prenyltransferase"/>
</dbReference>
<comment type="subcellular location">
    <subcellularLocation>
        <location evidence="8">Cell membrane</location>
        <topology evidence="8">Multi-pass membrane protein</topology>
    </subcellularLocation>
    <subcellularLocation>
        <location evidence="1">Membrane</location>
        <topology evidence="1">Multi-pass membrane protein</topology>
    </subcellularLocation>
</comment>
<keyword evidence="11" id="KW-1185">Reference proteome</keyword>
<feature type="transmembrane region" description="Helical" evidence="8">
    <location>
        <begin position="147"/>
        <end position="167"/>
    </location>
</feature>
<dbReference type="InterPro" id="IPR026046">
    <property type="entry name" value="UBIAD1"/>
</dbReference>
<evidence type="ECO:0000256" key="8">
    <source>
        <dbReference type="HAMAP-Rule" id="MF_01937"/>
    </source>
</evidence>
<feature type="transmembrane region" description="Helical" evidence="8">
    <location>
        <begin position="107"/>
        <end position="140"/>
    </location>
</feature>
<evidence type="ECO:0000313" key="10">
    <source>
        <dbReference type="EMBL" id="WCZ31746.1"/>
    </source>
</evidence>
<evidence type="ECO:0000256" key="3">
    <source>
        <dbReference type="ARBA" id="ARBA00022475"/>
    </source>
</evidence>
<name>A0ABY7U4Z3_9CORY</name>
<keyword evidence="3 8" id="KW-1003">Cell membrane</keyword>
<dbReference type="PANTHER" id="PTHR13929">
    <property type="entry name" value="1,4-DIHYDROXY-2-NAPHTHOATE OCTAPRENYLTRANSFERASE"/>
    <property type="match status" value="1"/>
</dbReference>
<evidence type="ECO:0000256" key="2">
    <source>
        <dbReference type="ARBA" id="ARBA00022428"/>
    </source>
</evidence>
<dbReference type="HAMAP" id="MF_01937">
    <property type="entry name" value="MenA_1"/>
    <property type="match status" value="1"/>
</dbReference>
<dbReference type="EMBL" id="CP063189">
    <property type="protein sequence ID" value="WCZ31746.1"/>
    <property type="molecule type" value="Genomic_DNA"/>
</dbReference>
<evidence type="ECO:0000256" key="4">
    <source>
        <dbReference type="ARBA" id="ARBA00022679"/>
    </source>
</evidence>
<dbReference type="EC" id="2.5.1.74" evidence="8 9"/>
<reference evidence="10 11" key="1">
    <citation type="submission" date="2020-10" db="EMBL/GenBank/DDBJ databases">
        <title>Complete genome sequence of Corynebacterium massiliense DSM 45435, type strain of Corynebacterium massiliense.</title>
        <authorList>
            <person name="Busche T."/>
            <person name="Kalinowski J."/>
            <person name="Ruckert C."/>
        </authorList>
    </citation>
    <scope>NUCLEOTIDE SEQUENCE [LARGE SCALE GENOMIC DNA]</scope>
    <source>
        <strain evidence="10 11">DSM 45435</strain>
    </source>
</reference>
<protein>
    <recommendedName>
        <fullName evidence="8 9">1,4-dihydroxy-2-naphthoate octaprenyltransferase</fullName>
        <shortName evidence="8">DHNA-octaprenyltransferase</shortName>
        <ecNumber evidence="8 9">2.5.1.74</ecNumber>
    </recommendedName>
</protein>
<dbReference type="NCBIfam" id="NF004751">
    <property type="entry name" value="PRK06080.1-3"/>
    <property type="match status" value="1"/>
</dbReference>
<feature type="transmembrane region" description="Helical" evidence="8">
    <location>
        <begin position="287"/>
        <end position="306"/>
    </location>
</feature>
<keyword evidence="4 8" id="KW-0808">Transferase</keyword>
<evidence type="ECO:0000256" key="7">
    <source>
        <dbReference type="ARBA" id="ARBA00023136"/>
    </source>
</evidence>
<evidence type="ECO:0000256" key="1">
    <source>
        <dbReference type="ARBA" id="ARBA00004141"/>
    </source>
</evidence>
<keyword evidence="2 8" id="KW-0474">Menaquinone biosynthesis</keyword>
<dbReference type="PIRSF" id="PIRSF005355">
    <property type="entry name" value="UBIAD1"/>
    <property type="match status" value="1"/>
</dbReference>
<comment type="similarity">
    <text evidence="8">Belongs to the MenA family. Type 1 subfamily.</text>
</comment>
<comment type="pathway">
    <text evidence="8">Quinol/quinone metabolism; menaquinone biosynthesis; menaquinol from 1,4-dihydroxy-2-naphthoate: step 1/2.</text>
</comment>
<keyword evidence="5 8" id="KW-0812">Transmembrane</keyword>
<dbReference type="Proteomes" id="UP001220064">
    <property type="component" value="Chromosome"/>
</dbReference>
<evidence type="ECO:0000256" key="5">
    <source>
        <dbReference type="ARBA" id="ARBA00022692"/>
    </source>
</evidence>
<comment type="function">
    <text evidence="8">Conversion of 1,4-dihydroxy-2-naphthoate (DHNA) to demethylmenaquinone (DMK).</text>
</comment>
<comment type="catalytic activity">
    <reaction evidence="8">
        <text>an all-trans-polyprenyl diphosphate + 1,4-dihydroxy-2-naphthoate + H(+) = a 2-demethylmenaquinol + CO2 + diphosphate</text>
        <dbReference type="Rhea" id="RHEA:26478"/>
        <dbReference type="Rhea" id="RHEA-COMP:9563"/>
        <dbReference type="Rhea" id="RHEA-COMP:9564"/>
        <dbReference type="ChEBI" id="CHEBI:11173"/>
        <dbReference type="ChEBI" id="CHEBI:15378"/>
        <dbReference type="ChEBI" id="CHEBI:16526"/>
        <dbReference type="ChEBI" id="CHEBI:33019"/>
        <dbReference type="ChEBI" id="CHEBI:55437"/>
        <dbReference type="ChEBI" id="CHEBI:58914"/>
        <dbReference type="EC" id="2.5.1.74"/>
    </reaction>
</comment>
<feature type="transmembrane region" description="Helical" evidence="8">
    <location>
        <begin position="179"/>
        <end position="198"/>
    </location>
</feature>
<proteinExistence type="inferred from homology"/>
<organism evidence="10 11">
    <name type="scientific">Corynebacterium massiliense DSM 45435</name>
    <dbReference type="NCBI Taxonomy" id="1121364"/>
    <lineage>
        <taxon>Bacteria</taxon>
        <taxon>Bacillati</taxon>
        <taxon>Actinomycetota</taxon>
        <taxon>Actinomycetes</taxon>
        <taxon>Mycobacteriales</taxon>
        <taxon>Corynebacteriaceae</taxon>
        <taxon>Corynebacterium</taxon>
    </lineage>
</organism>
<accession>A0ABY7U4Z3</accession>
<dbReference type="NCBIfam" id="TIGR00751">
    <property type="entry name" value="menA"/>
    <property type="match status" value="1"/>
</dbReference>
<evidence type="ECO:0000256" key="6">
    <source>
        <dbReference type="ARBA" id="ARBA00022989"/>
    </source>
</evidence>
<dbReference type="Gene3D" id="1.10.357.140">
    <property type="entry name" value="UbiA prenyltransferase"/>
    <property type="match status" value="1"/>
</dbReference>
<dbReference type="GO" id="GO:0046428">
    <property type="term" value="F:1,4-dihydroxy-2-naphthoate polyprenyltransferase activity"/>
    <property type="evidence" value="ECO:0007669"/>
    <property type="project" value="UniProtKB-EC"/>
</dbReference>
<dbReference type="RefSeq" id="WP_022863407.1">
    <property type="nucleotide sequence ID" value="NZ_ATVG01000010.1"/>
</dbReference>
<feature type="transmembrane region" description="Helical" evidence="8">
    <location>
        <begin position="250"/>
        <end position="266"/>
    </location>
</feature>
<evidence type="ECO:0000256" key="9">
    <source>
        <dbReference type="NCBIfam" id="TIGR00751"/>
    </source>
</evidence>
<dbReference type="CDD" id="cd13962">
    <property type="entry name" value="PT_UbiA_UBIAD1"/>
    <property type="match status" value="1"/>
</dbReference>
<evidence type="ECO:0000313" key="11">
    <source>
        <dbReference type="Proteomes" id="UP001220064"/>
    </source>
</evidence>
<keyword evidence="7 8" id="KW-0472">Membrane</keyword>
<keyword evidence="6 8" id="KW-1133">Transmembrane helix</keyword>
<sequence length="307" mass="32359">MSNARPNYSATAHDWLEGARPHTWANAFAPVLAGTAAAAASTTGGAHLGRAFLALIVSWALIIGVNYANDYSDGVRGTDEDRTGPQRLTGGGLAAPKDVKRAAFISFGVAAVAGIILSLAAGAWWFILLGALCIAGAWFYTGGPKPYGYMGLGEVAVFIFFGLIAVLGTQYTQSHEVTWLGLWLAIGIGAMSAAVNLANNIRDIPSDAQTGKTTLAVRLGDAHSRQLFTALLVAPFILTIFAAFTAWPALFALVYAPFAVGAVRIVNRGAQGKELIPVLARTGRAMLIWAVVMLAALTFFDQLYWVA</sequence>
<feature type="transmembrane region" description="Helical" evidence="8">
    <location>
        <begin position="51"/>
        <end position="68"/>
    </location>
</feature>
<dbReference type="InterPro" id="IPR044878">
    <property type="entry name" value="UbiA_sf"/>
</dbReference>